<dbReference type="EMBL" id="GL883080">
    <property type="protein sequence ID" value="EGF89821.1"/>
    <property type="molecule type" value="Genomic_DNA"/>
</dbReference>
<protein>
    <submittedName>
        <fullName evidence="2">Uncharacterized protein</fullName>
    </submittedName>
</protein>
<reference evidence="3" key="1">
    <citation type="submission" date="2011-03" db="EMBL/GenBank/DDBJ databases">
        <title>Draft genome sequence of Brevundimonas diminuta.</title>
        <authorList>
            <person name="Brown P.J.B."/>
            <person name="Buechlein A."/>
            <person name="Hemmerich C."/>
            <person name="Brun Y.V."/>
        </authorList>
    </citation>
    <scope>NUCLEOTIDE SEQUENCE [LARGE SCALE GENOMIC DNA]</scope>
    <source>
        <strain evidence="3">C19</strain>
    </source>
</reference>
<proteinExistence type="predicted"/>
<name>F4QSV1_9CAUL</name>
<evidence type="ECO:0000256" key="1">
    <source>
        <dbReference type="SAM" id="SignalP"/>
    </source>
</evidence>
<dbReference type="RefSeq" id="WP_006275017.1">
    <property type="nucleotide sequence ID" value="NZ_GL883080.1"/>
</dbReference>
<gene>
    <name evidence="2" type="ORF">ABI_42440</name>
</gene>
<dbReference type="OrthoDB" id="9838749at2"/>
<keyword evidence="1" id="KW-0732">Signal</keyword>
<dbReference type="Proteomes" id="UP000006512">
    <property type="component" value="Unassembled WGS sequence"/>
</dbReference>
<dbReference type="HOGENOM" id="CLU_2021958_0_0_5"/>
<evidence type="ECO:0000313" key="2">
    <source>
        <dbReference type="EMBL" id="EGF89821.1"/>
    </source>
</evidence>
<sequence>MKSPILAIAAFSIAAVLPMPALAQSSEAEGIMASLQSDYDYAMAVGKEAADAYDNGDYAKACSGFRSAANMLDSVATRAYNTSFKLIDGIDHRELLAMSKDVESFANDTHVLAAEVCEEAGS</sequence>
<evidence type="ECO:0000313" key="3">
    <source>
        <dbReference type="Proteomes" id="UP000006512"/>
    </source>
</evidence>
<dbReference type="STRING" id="715226.ABI_42440"/>
<feature type="signal peptide" evidence="1">
    <location>
        <begin position="1"/>
        <end position="23"/>
    </location>
</feature>
<organism evidence="2 3">
    <name type="scientific">Asticcacaulis biprosthecium C19</name>
    <dbReference type="NCBI Taxonomy" id="715226"/>
    <lineage>
        <taxon>Bacteria</taxon>
        <taxon>Pseudomonadati</taxon>
        <taxon>Pseudomonadota</taxon>
        <taxon>Alphaproteobacteria</taxon>
        <taxon>Caulobacterales</taxon>
        <taxon>Caulobacteraceae</taxon>
        <taxon>Asticcacaulis</taxon>
    </lineage>
</organism>
<accession>F4QSV1</accession>
<dbReference type="AlphaFoldDB" id="F4QSV1"/>
<keyword evidence="3" id="KW-1185">Reference proteome</keyword>
<feature type="chain" id="PRO_5003316848" evidence="1">
    <location>
        <begin position="24"/>
        <end position="122"/>
    </location>
</feature>